<dbReference type="InParanoid" id="A0A0L0HRA8"/>
<proteinExistence type="inferred from homology"/>
<dbReference type="OMA" id="SIGIWDG"/>
<evidence type="ECO:0000256" key="3">
    <source>
        <dbReference type="ARBA" id="ARBA00022630"/>
    </source>
</evidence>
<organism evidence="10 11">
    <name type="scientific">Spizellomyces punctatus (strain DAOM BR117)</name>
    <dbReference type="NCBI Taxonomy" id="645134"/>
    <lineage>
        <taxon>Eukaryota</taxon>
        <taxon>Fungi</taxon>
        <taxon>Fungi incertae sedis</taxon>
        <taxon>Chytridiomycota</taxon>
        <taxon>Chytridiomycota incertae sedis</taxon>
        <taxon>Chytridiomycetes</taxon>
        <taxon>Spizellomycetales</taxon>
        <taxon>Spizellomycetaceae</taxon>
        <taxon>Spizellomyces</taxon>
    </lineage>
</organism>
<dbReference type="Pfam" id="PF13450">
    <property type="entry name" value="NAD_binding_8"/>
    <property type="match status" value="1"/>
</dbReference>
<keyword evidence="11" id="KW-1185">Reference proteome</keyword>
<feature type="chain" id="PRO_5005540035" description="Prenylcysteine lyase domain-containing protein" evidence="8">
    <location>
        <begin position="24"/>
        <end position="482"/>
    </location>
</feature>
<dbReference type="AlphaFoldDB" id="A0A0L0HRA8"/>
<dbReference type="InterPro" id="IPR010795">
    <property type="entry name" value="Prenylcys_lyase"/>
</dbReference>
<dbReference type="GO" id="GO:0030327">
    <property type="term" value="P:prenylated protein catabolic process"/>
    <property type="evidence" value="ECO:0007669"/>
    <property type="project" value="TreeGrafter"/>
</dbReference>
<evidence type="ECO:0000256" key="7">
    <source>
        <dbReference type="ARBA" id="ARBA00023180"/>
    </source>
</evidence>
<dbReference type="VEuPathDB" id="FungiDB:SPPG_01053"/>
<dbReference type="PANTHER" id="PTHR15944:SF0">
    <property type="entry name" value="PRENYLCYSTEINE LYASE DOMAIN-CONTAINING PROTEIN"/>
    <property type="match status" value="1"/>
</dbReference>
<dbReference type="Gene3D" id="3.90.660.20">
    <property type="entry name" value="Protoporphyrinogen oxidase, mitochondrial, domain 2"/>
    <property type="match status" value="1"/>
</dbReference>
<keyword evidence="3" id="KW-0285">Flavoprotein</keyword>
<gene>
    <name evidence="10" type="ORF">SPPG_01053</name>
</gene>
<keyword evidence="6" id="KW-0560">Oxidoreductase</keyword>
<evidence type="ECO:0000313" key="11">
    <source>
        <dbReference type="Proteomes" id="UP000053201"/>
    </source>
</evidence>
<evidence type="ECO:0000256" key="2">
    <source>
        <dbReference type="ARBA" id="ARBA00009967"/>
    </source>
</evidence>
<dbReference type="GO" id="GO:0001735">
    <property type="term" value="F:prenylcysteine oxidase activity"/>
    <property type="evidence" value="ECO:0007669"/>
    <property type="project" value="InterPro"/>
</dbReference>
<feature type="domain" description="Prenylcysteine lyase" evidence="9">
    <location>
        <begin position="149"/>
        <end position="477"/>
    </location>
</feature>
<feature type="signal peptide" evidence="8">
    <location>
        <begin position="1"/>
        <end position="23"/>
    </location>
</feature>
<reference evidence="10 11" key="1">
    <citation type="submission" date="2009-08" db="EMBL/GenBank/DDBJ databases">
        <title>The Genome Sequence of Spizellomyces punctatus strain DAOM BR117.</title>
        <authorList>
            <consortium name="The Broad Institute Genome Sequencing Platform"/>
            <person name="Russ C."/>
            <person name="Cuomo C."/>
            <person name="Shea T."/>
            <person name="Young S.K."/>
            <person name="Zeng Q."/>
            <person name="Koehrsen M."/>
            <person name="Haas B."/>
            <person name="Borodovsky M."/>
            <person name="Guigo R."/>
            <person name="Alvarado L."/>
            <person name="Berlin A."/>
            <person name="Bochicchio J."/>
            <person name="Borenstein D."/>
            <person name="Chapman S."/>
            <person name="Chen Z."/>
            <person name="Engels R."/>
            <person name="Freedman E."/>
            <person name="Gellesch M."/>
            <person name="Goldberg J."/>
            <person name="Griggs A."/>
            <person name="Gujja S."/>
            <person name="Heiman D."/>
            <person name="Hepburn T."/>
            <person name="Howarth C."/>
            <person name="Jen D."/>
            <person name="Larson L."/>
            <person name="Lewis B."/>
            <person name="Mehta T."/>
            <person name="Park D."/>
            <person name="Pearson M."/>
            <person name="Roberts A."/>
            <person name="Saif S."/>
            <person name="Shenoy N."/>
            <person name="Sisk P."/>
            <person name="Stolte C."/>
            <person name="Sykes S."/>
            <person name="Thomson T."/>
            <person name="Walk T."/>
            <person name="White J."/>
            <person name="Yandava C."/>
            <person name="Burger G."/>
            <person name="Gray M.W."/>
            <person name="Holland P.W.H."/>
            <person name="King N."/>
            <person name="Lang F.B.F."/>
            <person name="Roger A.J."/>
            <person name="Ruiz-Trillo I."/>
            <person name="Lander E."/>
            <person name="Nusbaum C."/>
        </authorList>
    </citation>
    <scope>NUCLEOTIDE SEQUENCE [LARGE SCALE GENOMIC DNA]</scope>
    <source>
        <strain evidence="10 11">DAOM BR117</strain>
    </source>
</reference>
<dbReference type="InterPro" id="IPR017046">
    <property type="entry name" value="Prenylcysteine_Oxase1"/>
</dbReference>
<keyword evidence="4 8" id="KW-0732">Signal</keyword>
<name>A0A0L0HRA8_SPIPD</name>
<keyword evidence="5" id="KW-0274">FAD</keyword>
<evidence type="ECO:0000256" key="4">
    <source>
        <dbReference type="ARBA" id="ARBA00022729"/>
    </source>
</evidence>
<sequence>MHGILSITAWLLLSCLWENVVSAHAPTQWPLQETFAIPPKEIAVIGGGAAGTSFAYFLSQSELRDNVSITLFEATGRLGGRALSTSVNGTKIELGASIFLTENQNLYNATQTFNLSVSMRPAKSASRPPWALWNGDSFSFTASTSPSKTIVDMLWRYGLAPLTVRRLARDAANIFAQGAYDSSTAPLFTTVDELVDILGLKEYVDVDARQWFVDRKGIGEKYIQEIVQAATRVNYAQNLDLNAIAALVCMAAASGQAISVAEGNERIFQHYAKASEAQIHLDTAITSIERLSAQEKYAVTSKDGSTALFDAVVLAVPWSSPNPPLNLVNLRTQPFVIPYIHLHVTIVTGTLRPSYFNLASGSPVPDTVFTAPNPSIPFYSISILSELRNSSDSIIKIFSPSKMEDSLLTALFESIQGDVIRKEWDSYPVLTPKERTGMPVELDDGAWFVNGFESVFSTMESEVVVARKVVGLVEDWIKKRQP</sequence>
<accession>A0A0L0HRA8</accession>
<evidence type="ECO:0000256" key="5">
    <source>
        <dbReference type="ARBA" id="ARBA00022827"/>
    </source>
</evidence>
<evidence type="ECO:0000256" key="1">
    <source>
        <dbReference type="ARBA" id="ARBA00001974"/>
    </source>
</evidence>
<evidence type="ECO:0000313" key="10">
    <source>
        <dbReference type="EMBL" id="KND03578.1"/>
    </source>
</evidence>
<dbReference type="GeneID" id="27684744"/>
<evidence type="ECO:0000256" key="6">
    <source>
        <dbReference type="ARBA" id="ARBA00023002"/>
    </source>
</evidence>
<dbReference type="PANTHER" id="PTHR15944">
    <property type="entry name" value="FARNESYLCYSTEINE LYASE"/>
    <property type="match status" value="1"/>
</dbReference>
<protein>
    <recommendedName>
        <fullName evidence="9">Prenylcysteine lyase domain-containing protein</fullName>
    </recommendedName>
</protein>
<dbReference type="Pfam" id="PF07156">
    <property type="entry name" value="Prenylcys_lyase"/>
    <property type="match status" value="1"/>
</dbReference>
<dbReference type="GO" id="GO:0030328">
    <property type="term" value="P:prenylcysteine catabolic process"/>
    <property type="evidence" value="ECO:0007669"/>
    <property type="project" value="InterPro"/>
</dbReference>
<dbReference type="EMBL" id="KQ257451">
    <property type="protein sequence ID" value="KND03578.1"/>
    <property type="molecule type" value="Genomic_DNA"/>
</dbReference>
<dbReference type="RefSeq" id="XP_016611617.1">
    <property type="nucleotide sequence ID" value="XM_016749376.1"/>
</dbReference>
<evidence type="ECO:0000259" key="9">
    <source>
        <dbReference type="Pfam" id="PF07156"/>
    </source>
</evidence>
<dbReference type="eggNOG" id="ENOG502QSHJ">
    <property type="taxonomic scope" value="Eukaryota"/>
</dbReference>
<dbReference type="InterPro" id="IPR036188">
    <property type="entry name" value="FAD/NAD-bd_sf"/>
</dbReference>
<dbReference type="Gene3D" id="3.50.50.60">
    <property type="entry name" value="FAD/NAD(P)-binding domain"/>
    <property type="match status" value="2"/>
</dbReference>
<evidence type="ECO:0000256" key="8">
    <source>
        <dbReference type="SAM" id="SignalP"/>
    </source>
</evidence>
<dbReference type="SUPFAM" id="SSF51905">
    <property type="entry name" value="FAD/NAD(P)-binding domain"/>
    <property type="match status" value="1"/>
</dbReference>
<dbReference type="OrthoDB" id="437369at2759"/>
<comment type="similarity">
    <text evidence="2">Belongs to the prenylcysteine oxidase family.</text>
</comment>
<dbReference type="Proteomes" id="UP000053201">
    <property type="component" value="Unassembled WGS sequence"/>
</dbReference>
<keyword evidence="7" id="KW-0325">Glycoprotein</keyword>
<dbReference type="STRING" id="645134.A0A0L0HRA8"/>
<dbReference type="Gene3D" id="1.10.3110.10">
    <property type="entry name" value="protoporphyrinogen ix oxidase, domain 3"/>
    <property type="match status" value="1"/>
</dbReference>
<comment type="cofactor">
    <cofactor evidence="1">
        <name>FAD</name>
        <dbReference type="ChEBI" id="CHEBI:57692"/>
    </cofactor>
</comment>